<accession>A0A1J1C9W5</accession>
<proteinExistence type="predicted"/>
<dbReference type="EMBL" id="CP018099">
    <property type="protein sequence ID" value="APF19081.1"/>
    <property type="molecule type" value="Genomic_DNA"/>
</dbReference>
<dbReference type="Proteomes" id="UP000183868">
    <property type="component" value="Chromosome"/>
</dbReference>
<dbReference type="AlphaFoldDB" id="A0A1J1C9W5"/>
<evidence type="ECO:0000313" key="1">
    <source>
        <dbReference type="EMBL" id="APF19081.1"/>
    </source>
</evidence>
<dbReference type="KEGG" id="caby:Cabys_2332"/>
<evidence type="ECO:0000313" key="2">
    <source>
        <dbReference type="Proteomes" id="UP000183868"/>
    </source>
</evidence>
<protein>
    <submittedName>
        <fullName evidence="1">Uncharacterized protein</fullName>
    </submittedName>
</protein>
<reference evidence="1 2" key="1">
    <citation type="submission" date="2016-11" db="EMBL/GenBank/DDBJ databases">
        <title>Genomic analysis of Caldithrix abyssi and proposal of a novel bacterial phylum Caldithrichaeota.</title>
        <authorList>
            <person name="Kublanov I."/>
            <person name="Sigalova O."/>
            <person name="Gavrilov S."/>
            <person name="Lebedinsky A."/>
            <person name="Ivanova N."/>
            <person name="Daum C."/>
            <person name="Reddy T."/>
            <person name="Klenk H.P."/>
            <person name="Goker M."/>
            <person name="Reva O."/>
            <person name="Miroshnichenko M."/>
            <person name="Kyprides N."/>
            <person name="Woyke T."/>
            <person name="Gelfand M."/>
        </authorList>
    </citation>
    <scope>NUCLEOTIDE SEQUENCE [LARGE SCALE GENOMIC DNA]</scope>
    <source>
        <strain evidence="1 2">LF13</strain>
    </source>
</reference>
<organism evidence="1 2">
    <name type="scientific">Caldithrix abyssi DSM 13497</name>
    <dbReference type="NCBI Taxonomy" id="880073"/>
    <lineage>
        <taxon>Bacteria</taxon>
        <taxon>Pseudomonadati</taxon>
        <taxon>Calditrichota</taxon>
        <taxon>Calditrichia</taxon>
        <taxon>Calditrichales</taxon>
        <taxon>Calditrichaceae</taxon>
        <taxon>Caldithrix</taxon>
    </lineage>
</organism>
<sequence>MYIFPAVETTGYFESSLRDWFFVLVYFLPLMKRRAIVGCLSGT</sequence>
<gene>
    <name evidence="1" type="ORF">Cabys_2332</name>
</gene>
<name>A0A1J1C9W5_CALAY</name>